<keyword evidence="3" id="KW-0813">Transport</keyword>
<feature type="transmembrane region" description="Helical" evidence="9">
    <location>
        <begin position="588"/>
        <end position="613"/>
    </location>
</feature>
<proteinExistence type="inferred from homology"/>
<dbReference type="Proteomes" id="UP001651880">
    <property type="component" value="Unassembled WGS sequence"/>
</dbReference>
<dbReference type="RefSeq" id="WP_255225646.1">
    <property type="nucleotide sequence ID" value="NZ_JAJEKE010000001.1"/>
</dbReference>
<organism evidence="10 11">
    <name type="scientific">Lutispora saccharofermentans</name>
    <dbReference type="NCBI Taxonomy" id="3024236"/>
    <lineage>
        <taxon>Bacteria</taxon>
        <taxon>Bacillati</taxon>
        <taxon>Bacillota</taxon>
        <taxon>Clostridia</taxon>
        <taxon>Lutisporales</taxon>
        <taxon>Lutisporaceae</taxon>
        <taxon>Lutispora</taxon>
    </lineage>
</organism>
<sequence>MAIVKMSNFSLFAFDSERENLLHELQKFEYVHFTNLDEDETLKNEGLKNVKVPESMVAVDEEIAKVKYAIDLLSKYYIKDTGIKAMQKGKESFNFIELEERGSSIDYTPLYNQLRELNTKKEALSQETSKINTSIDELRPWVKLNTSIKNLNSFEQVEVNMGTIPKKLREKLQNDLLGTQYTYFEVISEDKDNLYILVLSSKSESEMVMEILRNSSFSKSKLNIEGKPAEEISELDKRINAIENEAKGYEQEIAGLSSDLPKLEVVYDYLMNQKLRIASSENFLMTESVNVIMGYIPSKMVEEFTDTVKKALNNVYYLQVNEVDKDDPNVPILLENSKFAQAFESLTSMYSLPKYNEIDPTPFLAPFYLIFFGMMLADIGYGLALLIGTIVALKFFNLSESQKNFIRFFHYLSYPTIVWGLIYGSFLGGIIPMPALINPSTEYFNILIISIVFGIFHLYFGLGLKAYLYIKEKKYLDALFDVGFWYMALTGGIGFLVSSFVALPDIIKNVSLVVMIAGMAGIVATGGRESKSIAGKAVGGLYSLYGISSYVGDFVSYSRLMALGLSGGFIGGAINMIAGMLFDSGIVGIIAGVVVFIGGQFFNIFLSALGAYVHSIRLIFVEFFGKFYEGGGKPFNLFRSEPKYINLK</sequence>
<evidence type="ECO:0000256" key="1">
    <source>
        <dbReference type="ARBA" id="ARBA00004141"/>
    </source>
</evidence>
<accession>A0ABT1NA59</accession>
<evidence type="ECO:0000256" key="4">
    <source>
        <dbReference type="ARBA" id="ARBA00022692"/>
    </source>
</evidence>
<reference evidence="10 11" key="1">
    <citation type="submission" date="2021-10" db="EMBL/GenBank/DDBJ databases">
        <title>Lutispora strain m25 sp. nov., a thermophilic, non-spore-forming bacterium isolated from a lab-scale methanogenic bioreactor digesting anaerobic sludge.</title>
        <authorList>
            <person name="El Houari A."/>
            <person name="Mcdonald J."/>
        </authorList>
    </citation>
    <scope>NUCLEOTIDE SEQUENCE [LARGE SCALE GENOMIC DNA]</scope>
    <source>
        <strain evidence="11">m25</strain>
    </source>
</reference>
<keyword evidence="6" id="KW-0406">Ion transport</keyword>
<evidence type="ECO:0000256" key="2">
    <source>
        <dbReference type="ARBA" id="ARBA00009904"/>
    </source>
</evidence>
<dbReference type="InterPro" id="IPR002490">
    <property type="entry name" value="V-ATPase_116kDa_su"/>
</dbReference>
<dbReference type="Pfam" id="PF01496">
    <property type="entry name" value="V_ATPase_I"/>
    <property type="match status" value="1"/>
</dbReference>
<evidence type="ECO:0000256" key="5">
    <source>
        <dbReference type="ARBA" id="ARBA00022989"/>
    </source>
</evidence>
<evidence type="ECO:0000313" key="10">
    <source>
        <dbReference type="EMBL" id="MCQ1528147.1"/>
    </source>
</evidence>
<dbReference type="Gene3D" id="3.30.70.2170">
    <property type="match status" value="1"/>
</dbReference>
<dbReference type="PANTHER" id="PTHR11629:SF63">
    <property type="entry name" value="V-TYPE PROTON ATPASE SUBUNIT A"/>
    <property type="match status" value="1"/>
</dbReference>
<evidence type="ECO:0000313" key="11">
    <source>
        <dbReference type="Proteomes" id="UP001651880"/>
    </source>
</evidence>
<evidence type="ECO:0000256" key="9">
    <source>
        <dbReference type="SAM" id="Phobius"/>
    </source>
</evidence>
<evidence type="ECO:0000256" key="3">
    <source>
        <dbReference type="ARBA" id="ARBA00022448"/>
    </source>
</evidence>
<keyword evidence="8" id="KW-0175">Coiled coil</keyword>
<comment type="caution">
    <text evidence="10">The sequence shown here is derived from an EMBL/GenBank/DDBJ whole genome shotgun (WGS) entry which is preliminary data.</text>
</comment>
<dbReference type="PANTHER" id="PTHR11629">
    <property type="entry name" value="VACUOLAR PROTON ATPASES"/>
    <property type="match status" value="1"/>
</dbReference>
<evidence type="ECO:0000256" key="8">
    <source>
        <dbReference type="SAM" id="Coils"/>
    </source>
</evidence>
<evidence type="ECO:0000256" key="7">
    <source>
        <dbReference type="ARBA" id="ARBA00023136"/>
    </source>
</evidence>
<keyword evidence="11" id="KW-1185">Reference proteome</keyword>
<feature type="transmembrane region" description="Helical" evidence="9">
    <location>
        <begin position="443"/>
        <end position="462"/>
    </location>
</feature>
<feature type="transmembrane region" description="Helical" evidence="9">
    <location>
        <begin position="483"/>
        <end position="503"/>
    </location>
</feature>
<protein>
    <submittedName>
        <fullName evidence="10">V-type ATP synthase subunit I</fullName>
    </submittedName>
</protein>
<dbReference type="Gene3D" id="1.20.1460.20">
    <property type="match status" value="1"/>
</dbReference>
<evidence type="ECO:0000256" key="6">
    <source>
        <dbReference type="ARBA" id="ARBA00023065"/>
    </source>
</evidence>
<feature type="coiled-coil region" evidence="8">
    <location>
        <begin position="232"/>
        <end position="259"/>
    </location>
</feature>
<keyword evidence="5 9" id="KW-1133">Transmembrane helix</keyword>
<name>A0ABT1NA59_9FIRM</name>
<keyword evidence="4 9" id="KW-0812">Transmembrane</keyword>
<feature type="transmembrane region" description="Helical" evidence="9">
    <location>
        <begin position="509"/>
        <end position="527"/>
    </location>
</feature>
<feature type="transmembrane region" description="Helical" evidence="9">
    <location>
        <begin position="560"/>
        <end position="582"/>
    </location>
</feature>
<comment type="similarity">
    <text evidence="2">Belongs to the V-ATPase 116 kDa subunit family.</text>
</comment>
<keyword evidence="7 9" id="KW-0472">Membrane</keyword>
<feature type="transmembrane region" description="Helical" evidence="9">
    <location>
        <begin position="408"/>
        <end position="431"/>
    </location>
</feature>
<dbReference type="EMBL" id="JAJEKE010000001">
    <property type="protein sequence ID" value="MCQ1528147.1"/>
    <property type="molecule type" value="Genomic_DNA"/>
</dbReference>
<gene>
    <name evidence="10" type="ORF">LJD61_01085</name>
</gene>
<feature type="transmembrane region" description="Helical" evidence="9">
    <location>
        <begin position="367"/>
        <end position="396"/>
    </location>
</feature>
<dbReference type="Gene3D" id="3.30.70.2750">
    <property type="match status" value="1"/>
</dbReference>
<comment type="subcellular location">
    <subcellularLocation>
        <location evidence="1">Membrane</location>
        <topology evidence="1">Multi-pass membrane protein</topology>
    </subcellularLocation>
</comment>